<accession>A0A7G6T120</accession>
<dbReference type="Proteomes" id="UP000515465">
    <property type="component" value="Chromosome"/>
</dbReference>
<dbReference type="RefSeq" id="WP_183459375.1">
    <property type="nucleotide sequence ID" value="NZ_CP050296.1"/>
</dbReference>
<evidence type="ECO:0000313" key="1">
    <source>
        <dbReference type="EMBL" id="QND60452.1"/>
    </source>
</evidence>
<proteinExistence type="predicted"/>
<dbReference type="SUPFAM" id="SSF53335">
    <property type="entry name" value="S-adenosyl-L-methionine-dependent methyltransferases"/>
    <property type="match status" value="1"/>
</dbReference>
<sequence length="110" mass="12087">MARAISERARYDRPFAAPAKRNTFDLADGQPIAERRLRQYNLGGRITADTMDSFSDEFPKADIITMGTNLENKKMLIAKAYCVLPPRGALVAIEATVSVQTRDGSLPLSA</sequence>
<protein>
    <submittedName>
        <fullName evidence="1">Uncharacterized protein</fullName>
    </submittedName>
</protein>
<dbReference type="InterPro" id="IPR029063">
    <property type="entry name" value="SAM-dependent_MTases_sf"/>
</dbReference>
<dbReference type="EMBL" id="CP050296">
    <property type="protein sequence ID" value="QND60452.1"/>
    <property type="molecule type" value="Genomic_DNA"/>
</dbReference>
<organism evidence="1 2">
    <name type="scientific">Mesorhizobium huakuii</name>
    <dbReference type="NCBI Taxonomy" id="28104"/>
    <lineage>
        <taxon>Bacteria</taxon>
        <taxon>Pseudomonadati</taxon>
        <taxon>Pseudomonadota</taxon>
        <taxon>Alphaproteobacteria</taxon>
        <taxon>Hyphomicrobiales</taxon>
        <taxon>Phyllobacteriaceae</taxon>
        <taxon>Mesorhizobium</taxon>
    </lineage>
</organism>
<dbReference type="Gene3D" id="3.40.50.150">
    <property type="entry name" value="Vaccinia Virus protein VP39"/>
    <property type="match status" value="1"/>
</dbReference>
<gene>
    <name evidence="1" type="ORF">HB778_30820</name>
</gene>
<evidence type="ECO:0000313" key="2">
    <source>
        <dbReference type="Proteomes" id="UP000515465"/>
    </source>
</evidence>
<reference evidence="1" key="1">
    <citation type="journal article" date="2020" name="Mol. Plant Microbe Interact.">
        <title>Complete genome sequences of four natural Pseudomonas isolates that catabolize a wide range of aromatic compounds relevant to lignin valorization.</title>
        <authorList>
            <person name="Hatmaker E.A."/>
            <person name="Presle G."/>
            <person name="Cannon O."/>
            <person name="Guss A.M."/>
            <person name="Elkins J.G."/>
        </authorList>
    </citation>
    <scope>NUCLEOTIDE SEQUENCE</scope>
    <source>
        <strain evidence="1">583</strain>
    </source>
</reference>
<dbReference type="AlphaFoldDB" id="A0A7G6T120"/>
<name>A0A7G6T120_9HYPH</name>